<keyword evidence="4" id="KW-1185">Reference proteome</keyword>
<feature type="domain" description="Haemophore haem-binding" evidence="2">
    <location>
        <begin position="37"/>
        <end position="101"/>
    </location>
</feature>
<evidence type="ECO:0000313" key="4">
    <source>
        <dbReference type="Proteomes" id="UP000193090"/>
    </source>
</evidence>
<dbReference type="AlphaFoldDB" id="A0A1X2EHJ9"/>
<gene>
    <name evidence="3" type="ORF">AWC30_12655</name>
</gene>
<accession>A0A1X2EHJ9</accession>
<feature type="chain" id="PRO_5013366976" description="Haemophore haem-binding domain-containing protein" evidence="1">
    <location>
        <begin position="30"/>
        <end position="118"/>
    </location>
</feature>
<feature type="signal peptide" evidence="1">
    <location>
        <begin position="1"/>
        <end position="29"/>
    </location>
</feature>
<reference evidence="3 4" key="1">
    <citation type="submission" date="2016-01" db="EMBL/GenBank/DDBJ databases">
        <title>The new phylogeny of the genus Mycobacterium.</title>
        <authorList>
            <person name="Tarcisio F."/>
            <person name="Conor M."/>
            <person name="Antonella G."/>
            <person name="Elisabetta G."/>
            <person name="Giulia F.S."/>
            <person name="Sara T."/>
            <person name="Anna F."/>
            <person name="Clotilde B."/>
            <person name="Roberto B."/>
            <person name="Veronica D.S."/>
            <person name="Fabio R."/>
            <person name="Monica P."/>
            <person name="Olivier J."/>
            <person name="Enrico T."/>
            <person name="Nicola S."/>
        </authorList>
    </citation>
    <scope>NUCLEOTIDE SEQUENCE [LARGE SCALE GENOMIC DNA]</scope>
    <source>
        <strain evidence="3 4">DSM 44153</strain>
    </source>
</reference>
<dbReference type="NCBIfam" id="TIGR04529">
    <property type="entry name" value="MTB_hemophore"/>
    <property type="match status" value="1"/>
</dbReference>
<name>A0A1X2EHJ9_9MYCO</name>
<dbReference type="InterPro" id="IPR038378">
    <property type="entry name" value="MHB_sf"/>
</dbReference>
<protein>
    <recommendedName>
        <fullName evidence="2">Haemophore haem-binding domain-containing protein</fullName>
    </recommendedName>
</protein>
<dbReference type="Gene3D" id="1.20.20.20">
    <property type="entry name" value="Haemophore, haem-binding domain"/>
    <property type="match status" value="1"/>
</dbReference>
<evidence type="ECO:0000256" key="1">
    <source>
        <dbReference type="SAM" id="SignalP"/>
    </source>
</evidence>
<sequence>MILTAELRRVLAGAVVAAPLLLAVPVAHAAPADPCNPAVVRTVADGINGYLARHPDVNQSLIDINNEPPGQVSEGYHGYFDAHPDVAAELRALRTPLHDLQCVNTALPPQVVNALKAL</sequence>
<comment type="caution">
    <text evidence="3">The sequence shown here is derived from an EMBL/GenBank/DDBJ whole genome shotgun (WGS) entry which is preliminary data.</text>
</comment>
<evidence type="ECO:0000313" key="3">
    <source>
        <dbReference type="EMBL" id="ORX02421.1"/>
    </source>
</evidence>
<organism evidence="3 4">
    <name type="scientific">Mycolicibacillus trivialis</name>
    <dbReference type="NCBI Taxonomy" id="1798"/>
    <lineage>
        <taxon>Bacteria</taxon>
        <taxon>Bacillati</taxon>
        <taxon>Actinomycetota</taxon>
        <taxon>Actinomycetes</taxon>
        <taxon>Mycobacteriales</taxon>
        <taxon>Mycobacteriaceae</taxon>
        <taxon>Mycolicibacillus</taxon>
    </lineage>
</organism>
<keyword evidence="1" id="KW-0732">Signal</keyword>
<dbReference type="Pfam" id="PF16525">
    <property type="entry name" value="MHB"/>
    <property type="match status" value="1"/>
</dbReference>
<dbReference type="InterPro" id="IPR032407">
    <property type="entry name" value="MHB"/>
</dbReference>
<dbReference type="OrthoDB" id="7448035at2"/>
<dbReference type="RefSeq" id="WP_085110542.1">
    <property type="nucleotide sequence ID" value="NZ_JACKSN010000070.1"/>
</dbReference>
<proteinExistence type="predicted"/>
<evidence type="ECO:0000259" key="2">
    <source>
        <dbReference type="Pfam" id="PF16525"/>
    </source>
</evidence>
<dbReference type="Proteomes" id="UP000193090">
    <property type="component" value="Unassembled WGS sequence"/>
</dbReference>
<dbReference type="GO" id="GO:0020037">
    <property type="term" value="F:heme binding"/>
    <property type="evidence" value="ECO:0007669"/>
    <property type="project" value="InterPro"/>
</dbReference>
<dbReference type="EMBL" id="LQPZ01000032">
    <property type="protein sequence ID" value="ORX02421.1"/>
    <property type="molecule type" value="Genomic_DNA"/>
</dbReference>